<proteinExistence type="predicted"/>
<organism evidence="3 4">
    <name type="scientific">Pegethrix bostrychoides GSE-TBD4-15B</name>
    <dbReference type="NCBI Taxonomy" id="2839662"/>
    <lineage>
        <taxon>Bacteria</taxon>
        <taxon>Bacillati</taxon>
        <taxon>Cyanobacteriota</taxon>
        <taxon>Cyanophyceae</taxon>
        <taxon>Oculatellales</taxon>
        <taxon>Oculatellaceae</taxon>
        <taxon>Pegethrix</taxon>
    </lineage>
</organism>
<name>A0A951P9A6_9CYAN</name>
<gene>
    <name evidence="3" type="ORF">KME07_07610</name>
</gene>
<reference evidence="3" key="2">
    <citation type="journal article" date="2022" name="Microbiol. Resour. Announc.">
        <title>Metagenome Sequencing to Explore Phylogenomics of Terrestrial Cyanobacteria.</title>
        <authorList>
            <person name="Ward R.D."/>
            <person name="Stajich J.E."/>
            <person name="Johansen J.R."/>
            <person name="Huntemann M."/>
            <person name="Clum A."/>
            <person name="Foster B."/>
            <person name="Foster B."/>
            <person name="Roux S."/>
            <person name="Palaniappan K."/>
            <person name="Varghese N."/>
            <person name="Mukherjee S."/>
            <person name="Reddy T.B.K."/>
            <person name="Daum C."/>
            <person name="Copeland A."/>
            <person name="Chen I.A."/>
            <person name="Ivanova N.N."/>
            <person name="Kyrpides N.C."/>
            <person name="Shapiro N."/>
            <person name="Eloe-Fadrosh E.A."/>
            <person name="Pietrasiak N."/>
        </authorList>
    </citation>
    <scope>NUCLEOTIDE SEQUENCE</scope>
    <source>
        <strain evidence="3">GSE-TBD4-15B</strain>
    </source>
</reference>
<evidence type="ECO:0000313" key="3">
    <source>
        <dbReference type="EMBL" id="MBW4465292.1"/>
    </source>
</evidence>
<feature type="chain" id="PRO_5037186892" evidence="1">
    <location>
        <begin position="30"/>
        <end position="194"/>
    </location>
</feature>
<dbReference type="EMBL" id="JAHHHV010000037">
    <property type="protein sequence ID" value="MBW4465292.1"/>
    <property type="molecule type" value="Genomic_DNA"/>
</dbReference>
<evidence type="ECO:0000256" key="1">
    <source>
        <dbReference type="SAM" id="SignalP"/>
    </source>
</evidence>
<evidence type="ECO:0000259" key="2">
    <source>
        <dbReference type="Pfam" id="PF04945"/>
    </source>
</evidence>
<feature type="signal peptide" evidence="1">
    <location>
        <begin position="1"/>
        <end position="29"/>
    </location>
</feature>
<dbReference type="Pfam" id="PF04945">
    <property type="entry name" value="YHS"/>
    <property type="match status" value="1"/>
</dbReference>
<keyword evidence="1" id="KW-0732">Signal</keyword>
<sequence length="194" mass="20136">MNVKYIAALATAAALSLGLSAVLSPPTSAAAGSTNSAVAQVNPCAGANPCAGKANPCAGASASAPLVYSDTAGLAIRGTDPVAYFTEGKPVQGSSQYEQEWNGATWRFSSAANRALFVSNPEAYAPQYGGYCAQGLSEGNLVSTDPNAWKIVDNKLYLNYSPAVQQQWMQDIPGRIAEADARWPEVLIGATVFQ</sequence>
<dbReference type="Proteomes" id="UP000707356">
    <property type="component" value="Unassembled WGS sequence"/>
</dbReference>
<dbReference type="NCBIfam" id="NF041384">
    <property type="entry name" value="YHS_seleno_dom"/>
    <property type="match status" value="1"/>
</dbReference>
<comment type="caution">
    <text evidence="3">The sequence shown here is derived from an EMBL/GenBank/DDBJ whole genome shotgun (WGS) entry which is preliminary data.</text>
</comment>
<evidence type="ECO:0000313" key="4">
    <source>
        <dbReference type="Proteomes" id="UP000707356"/>
    </source>
</evidence>
<protein>
    <submittedName>
        <fullName evidence="3">YHS domain-containing protein</fullName>
    </submittedName>
</protein>
<reference evidence="3" key="1">
    <citation type="submission" date="2021-05" db="EMBL/GenBank/DDBJ databases">
        <authorList>
            <person name="Pietrasiak N."/>
            <person name="Ward R."/>
            <person name="Stajich J.E."/>
            <person name="Kurbessoian T."/>
        </authorList>
    </citation>
    <scope>NUCLEOTIDE SEQUENCE</scope>
    <source>
        <strain evidence="3">GSE-TBD4-15B</strain>
    </source>
</reference>
<dbReference type="InterPro" id="IPR007029">
    <property type="entry name" value="YHS_dom"/>
</dbReference>
<accession>A0A951P9A6</accession>
<dbReference type="AlphaFoldDB" id="A0A951P9A6"/>
<feature type="domain" description="YHS" evidence="2">
    <location>
        <begin position="82"/>
        <end position="128"/>
    </location>
</feature>